<dbReference type="OrthoDB" id="614712at2759"/>
<evidence type="ECO:0000313" key="10">
    <source>
        <dbReference type="Proteomes" id="UP000604825"/>
    </source>
</evidence>
<evidence type="ECO:0000256" key="3">
    <source>
        <dbReference type="ARBA" id="ARBA00022525"/>
    </source>
</evidence>
<sequence length="133" mass="13827">MDHRHVFLVSLALLLVATTHAAGGHATQAAAAAAMTQQGTDGVVGSMIGSEPPSCKGMCGWWCVGRSCGAVLVPIEPPQDNKQSRRHGSDGGGDGSRASAAAAQNHRRPSSYDDDDHADYKPITWRCKCVGAS</sequence>
<name>A0A811RGH0_9POAL</name>
<dbReference type="Pfam" id="PF17181">
    <property type="entry name" value="EPF"/>
    <property type="match status" value="1"/>
</dbReference>
<evidence type="ECO:0000256" key="5">
    <source>
        <dbReference type="ARBA" id="ARBA00023157"/>
    </source>
</evidence>
<comment type="function">
    <text evidence="6">Controls stomatal patterning.</text>
</comment>
<feature type="chain" id="PRO_5035952917" description="Epidermal patterning factor-like protein" evidence="6">
    <location>
        <begin position="22"/>
        <end position="133"/>
    </location>
</feature>
<dbReference type="PANTHER" id="PTHR33109">
    <property type="entry name" value="EPIDERMAL PATTERNING FACTOR-LIKE PROTEIN 4"/>
    <property type="match status" value="1"/>
</dbReference>
<keyword evidence="3 6" id="KW-0964">Secreted</keyword>
<organism evidence="8 10">
    <name type="scientific">Miscanthus lutarioriparius</name>
    <dbReference type="NCBI Taxonomy" id="422564"/>
    <lineage>
        <taxon>Eukaryota</taxon>
        <taxon>Viridiplantae</taxon>
        <taxon>Streptophyta</taxon>
        <taxon>Embryophyta</taxon>
        <taxon>Tracheophyta</taxon>
        <taxon>Spermatophyta</taxon>
        <taxon>Magnoliopsida</taxon>
        <taxon>Liliopsida</taxon>
        <taxon>Poales</taxon>
        <taxon>Poaceae</taxon>
        <taxon>PACMAD clade</taxon>
        <taxon>Panicoideae</taxon>
        <taxon>Andropogonodae</taxon>
        <taxon>Andropogoneae</taxon>
        <taxon>Saccharinae</taxon>
        <taxon>Miscanthus</taxon>
    </lineage>
</organism>
<evidence type="ECO:0000256" key="6">
    <source>
        <dbReference type="RuleBase" id="RU367102"/>
    </source>
</evidence>
<dbReference type="AlphaFoldDB" id="A0A811RGH0"/>
<evidence type="ECO:0000256" key="1">
    <source>
        <dbReference type="ARBA" id="ARBA00004613"/>
    </source>
</evidence>
<dbReference type="Proteomes" id="UP000604825">
    <property type="component" value="Unassembled WGS sequence"/>
</dbReference>
<dbReference type="PANTHER" id="PTHR33109:SF76">
    <property type="entry name" value="EPIDERMAL PATTERNING FACTOR-LIKE PROTEIN"/>
    <property type="match status" value="1"/>
</dbReference>
<evidence type="ECO:0000256" key="4">
    <source>
        <dbReference type="ARBA" id="ARBA00022729"/>
    </source>
</evidence>
<keyword evidence="4 6" id="KW-0732">Signal</keyword>
<gene>
    <name evidence="8" type="ORF">NCGR_LOCUS52738</name>
    <name evidence="9" type="ORF">NCGR_LOCUS52739</name>
</gene>
<protein>
    <recommendedName>
        <fullName evidence="6">Epidermal patterning factor-like protein</fullName>
    </recommendedName>
</protein>
<dbReference type="EMBL" id="CAJGYO010000015">
    <property type="protein sequence ID" value="CAD6269434.1"/>
    <property type="molecule type" value="Genomic_DNA"/>
</dbReference>
<dbReference type="GO" id="GO:0010052">
    <property type="term" value="P:guard cell differentiation"/>
    <property type="evidence" value="ECO:0007669"/>
    <property type="project" value="UniProtKB-UniRule"/>
</dbReference>
<evidence type="ECO:0000313" key="9">
    <source>
        <dbReference type="EMBL" id="CAD6269435.1"/>
    </source>
</evidence>
<dbReference type="InterPro" id="IPR039455">
    <property type="entry name" value="EPFL"/>
</dbReference>
<accession>A0A811RGH0</accession>
<proteinExistence type="inferred from homology"/>
<keyword evidence="6" id="KW-0217">Developmental protein</keyword>
<comment type="similarity">
    <text evidence="2 6">Belongs to the plant cysteine rich small secretory peptide family. Epidermal patterning factor subfamily.</text>
</comment>
<evidence type="ECO:0000313" key="8">
    <source>
        <dbReference type="EMBL" id="CAD6269434.1"/>
    </source>
</evidence>
<keyword evidence="10" id="KW-1185">Reference proteome</keyword>
<reference evidence="8" key="1">
    <citation type="submission" date="2020-10" db="EMBL/GenBank/DDBJ databases">
        <authorList>
            <person name="Han B."/>
            <person name="Lu T."/>
            <person name="Zhao Q."/>
            <person name="Huang X."/>
            <person name="Zhao Y."/>
        </authorList>
    </citation>
    <scope>NUCLEOTIDE SEQUENCE</scope>
</reference>
<comment type="caution">
    <text evidence="8">The sequence shown here is derived from an EMBL/GenBank/DDBJ whole genome shotgun (WGS) entry which is preliminary data.</text>
</comment>
<feature type="region of interest" description="Disordered" evidence="7">
    <location>
        <begin position="74"/>
        <end position="119"/>
    </location>
</feature>
<keyword evidence="5" id="KW-1015">Disulfide bond</keyword>
<feature type="signal peptide" evidence="6">
    <location>
        <begin position="1"/>
        <end position="21"/>
    </location>
</feature>
<evidence type="ECO:0000256" key="2">
    <source>
        <dbReference type="ARBA" id="ARBA00008127"/>
    </source>
</evidence>
<dbReference type="EMBL" id="CAJGYO010000015">
    <property type="protein sequence ID" value="CAD6269435.1"/>
    <property type="molecule type" value="Genomic_DNA"/>
</dbReference>
<dbReference type="GO" id="GO:0005576">
    <property type="term" value="C:extracellular region"/>
    <property type="evidence" value="ECO:0007669"/>
    <property type="project" value="UniProtKB-SubCell"/>
</dbReference>
<comment type="subcellular location">
    <subcellularLocation>
        <location evidence="1 6">Secreted</location>
    </subcellularLocation>
</comment>
<evidence type="ECO:0000256" key="7">
    <source>
        <dbReference type="SAM" id="MobiDB-lite"/>
    </source>
</evidence>